<dbReference type="AlphaFoldDB" id="A0A0F9N2N0"/>
<sequence>MTETADGIPPTEESVAVANALRALGMEEYWLGKLRATYRRRKSPRSKHPKYLHNQKKWAKRCIRNIRHYRKRQEEME</sequence>
<proteinExistence type="predicted"/>
<gene>
    <name evidence="1" type="ORF">LCGC14_1018560</name>
</gene>
<name>A0A0F9N2N0_9ZZZZ</name>
<dbReference type="EMBL" id="LAZR01004052">
    <property type="protein sequence ID" value="KKN12239.1"/>
    <property type="molecule type" value="Genomic_DNA"/>
</dbReference>
<organism evidence="1">
    <name type="scientific">marine sediment metagenome</name>
    <dbReference type="NCBI Taxonomy" id="412755"/>
    <lineage>
        <taxon>unclassified sequences</taxon>
        <taxon>metagenomes</taxon>
        <taxon>ecological metagenomes</taxon>
    </lineage>
</organism>
<protein>
    <submittedName>
        <fullName evidence="1">Uncharacterized protein</fullName>
    </submittedName>
</protein>
<reference evidence="1" key="1">
    <citation type="journal article" date="2015" name="Nature">
        <title>Complex archaea that bridge the gap between prokaryotes and eukaryotes.</title>
        <authorList>
            <person name="Spang A."/>
            <person name="Saw J.H."/>
            <person name="Jorgensen S.L."/>
            <person name="Zaremba-Niedzwiedzka K."/>
            <person name="Martijn J."/>
            <person name="Lind A.E."/>
            <person name="van Eijk R."/>
            <person name="Schleper C."/>
            <person name="Guy L."/>
            <person name="Ettema T.J."/>
        </authorList>
    </citation>
    <scope>NUCLEOTIDE SEQUENCE</scope>
</reference>
<accession>A0A0F9N2N0</accession>
<comment type="caution">
    <text evidence="1">The sequence shown here is derived from an EMBL/GenBank/DDBJ whole genome shotgun (WGS) entry which is preliminary data.</text>
</comment>
<evidence type="ECO:0000313" key="1">
    <source>
        <dbReference type="EMBL" id="KKN12239.1"/>
    </source>
</evidence>